<dbReference type="FunFam" id="3.30.450.60:FF:000002">
    <property type="entry name" value="AP-2 complex subunit mu, putative"/>
    <property type="match status" value="1"/>
</dbReference>
<comment type="similarity">
    <text evidence="9">Belongs to the adaptor complexes medium subunit family.</text>
</comment>
<evidence type="ECO:0000256" key="10">
    <source>
        <dbReference type="PIRSR" id="PIRSR005992-1"/>
    </source>
</evidence>
<evidence type="ECO:0000256" key="6">
    <source>
        <dbReference type="ARBA" id="ARBA00022927"/>
    </source>
</evidence>
<dbReference type="InterPro" id="IPR001392">
    <property type="entry name" value="Clathrin_mu"/>
</dbReference>
<feature type="binding site" evidence="10">
    <location>
        <position position="334"/>
    </location>
    <ligand>
        <name>a 1,2-diacyl-sn-glycero-3-phospho-(1D-myo-inositol-3,4,5-trisphosphate)</name>
        <dbReference type="ChEBI" id="CHEBI:57836"/>
    </ligand>
</feature>
<dbReference type="Pfam" id="PF01217">
    <property type="entry name" value="Clat_adaptor_s"/>
    <property type="match status" value="1"/>
</dbReference>
<name>A0A164WPI1_9CRUS</name>
<dbReference type="Pfam" id="PF00928">
    <property type="entry name" value="Adap_comp_sub"/>
    <property type="match status" value="1"/>
</dbReference>
<dbReference type="AlphaFoldDB" id="A0A164WPI1"/>
<dbReference type="PRINTS" id="PR00314">
    <property type="entry name" value="CLATHRINADPT"/>
</dbReference>
<evidence type="ECO:0000256" key="3">
    <source>
        <dbReference type="ARBA" id="ARBA00022448"/>
    </source>
</evidence>
<dbReference type="GO" id="GO:0005886">
    <property type="term" value="C:plasma membrane"/>
    <property type="evidence" value="ECO:0007669"/>
    <property type="project" value="UniProtKB-SubCell"/>
</dbReference>
<gene>
    <name evidence="12" type="ORF">APZ42_021443</name>
</gene>
<organism evidence="12 13">
    <name type="scientific">Daphnia magna</name>
    <dbReference type="NCBI Taxonomy" id="35525"/>
    <lineage>
        <taxon>Eukaryota</taxon>
        <taxon>Metazoa</taxon>
        <taxon>Ecdysozoa</taxon>
        <taxon>Arthropoda</taxon>
        <taxon>Crustacea</taxon>
        <taxon>Branchiopoda</taxon>
        <taxon>Diplostraca</taxon>
        <taxon>Cladocera</taxon>
        <taxon>Anomopoda</taxon>
        <taxon>Daphniidae</taxon>
        <taxon>Daphnia</taxon>
    </lineage>
</organism>
<evidence type="ECO:0000256" key="4">
    <source>
        <dbReference type="ARBA" id="ARBA00022475"/>
    </source>
</evidence>
<keyword evidence="13" id="KW-1185">Reference proteome</keyword>
<dbReference type="CDD" id="cd14836">
    <property type="entry name" value="AP2_Mu_N"/>
    <property type="match status" value="1"/>
</dbReference>
<feature type="domain" description="MHD" evidence="11">
    <location>
        <begin position="168"/>
        <end position="414"/>
    </location>
</feature>
<dbReference type="SUPFAM" id="SSF49447">
    <property type="entry name" value="Second domain of Mu2 adaptin subunit (ap50) of ap2 adaptor"/>
    <property type="match status" value="1"/>
</dbReference>
<dbReference type="Gene3D" id="3.30.450.60">
    <property type="match status" value="1"/>
</dbReference>
<dbReference type="FunFam" id="2.60.40.1170:FF:000003">
    <property type="entry name" value="Putative AP-2 complex subunit mu"/>
    <property type="match status" value="1"/>
</dbReference>
<dbReference type="OrthoDB" id="10259133at2759"/>
<dbReference type="PANTHER" id="PTHR10529">
    <property type="entry name" value="AP COMPLEX SUBUNIT MU"/>
    <property type="match status" value="1"/>
</dbReference>
<evidence type="ECO:0000256" key="8">
    <source>
        <dbReference type="ARBA" id="ARBA00023176"/>
    </source>
</evidence>
<dbReference type="Proteomes" id="UP000076858">
    <property type="component" value="Unassembled WGS sequence"/>
</dbReference>
<dbReference type="InterPro" id="IPR028565">
    <property type="entry name" value="MHD"/>
</dbReference>
<dbReference type="GO" id="GO:0006886">
    <property type="term" value="P:intracellular protein transport"/>
    <property type="evidence" value="ECO:0007669"/>
    <property type="project" value="UniProtKB-UniRule"/>
</dbReference>
<dbReference type="EMBL" id="LRGB01001151">
    <property type="protein sequence ID" value="KZS13458.1"/>
    <property type="molecule type" value="Genomic_DNA"/>
</dbReference>
<comment type="caution">
    <text evidence="12">The sequence shown here is derived from an EMBL/GenBank/DDBJ whole genome shotgun (WGS) entry which is preliminary data.</text>
</comment>
<keyword evidence="4" id="KW-1003">Cell membrane</keyword>
<dbReference type="InterPro" id="IPR036168">
    <property type="entry name" value="AP2_Mu_C_sf"/>
</dbReference>
<accession>A0A164WPI1</accession>
<evidence type="ECO:0000313" key="13">
    <source>
        <dbReference type="Proteomes" id="UP000076858"/>
    </source>
</evidence>
<feature type="binding site" evidence="10">
    <location>
        <position position="325"/>
    </location>
    <ligand>
        <name>a 1,2-diacyl-sn-glycero-3-phospho-(1D-myo-inositol-3,4,5-trisphosphate)</name>
        <dbReference type="ChEBI" id="CHEBI:57836"/>
    </ligand>
</feature>
<sequence length="415" mass="47628">MIGGLFIYNHKGEVLISRVYRDDIGRNAVDAFRVNVIHARQQVRSPVTNIARTSFFHVKRANIWVAAVTKQNVNASMVFEFLLKVTDCMQSYFGKVSEENIKNNFVLIYELLDEILDFGYPQNTDTGVLKTFITQQGIRTQTKEEQAQITSQVTGQIGWRREGIKYRRNELFLDVLEYVNLLMSPQGQVLSAHVAGKVVMKSYLSGMPECKFGINDKIIMEAKGKPSFHQCVKLSKFETEHSISFIPPDGEFELMRYRTTKDISLPFRVIPLVREVGRTKMEVKVVVKSNFKPSLLAQKIEIRIPTPLNTSGVQLLCMKGKAKYKASENAIVWKIKRMGGMKESQLSAEIELLQTDTKKKWTRPPISMNFEVPFAPSGFKVRYLKVFEPKLNYSDHDVIKWVRYIGRSGLYETRC</sequence>
<evidence type="ECO:0000313" key="12">
    <source>
        <dbReference type="EMBL" id="KZS13458.1"/>
    </source>
</evidence>
<proteinExistence type="inferred from homology"/>
<dbReference type="PIRSF" id="PIRSF005992">
    <property type="entry name" value="Clathrin_mu"/>
    <property type="match status" value="1"/>
</dbReference>
<dbReference type="GO" id="GO:0030131">
    <property type="term" value="C:clathrin adaptor complex"/>
    <property type="evidence" value="ECO:0007669"/>
    <property type="project" value="UniProtKB-UniRule"/>
</dbReference>
<keyword evidence="3 9" id="KW-0813">Transport</keyword>
<dbReference type="SUPFAM" id="SSF64356">
    <property type="entry name" value="SNARE-like"/>
    <property type="match status" value="1"/>
</dbReference>
<dbReference type="InterPro" id="IPR011012">
    <property type="entry name" value="Longin-like_dom_sf"/>
</dbReference>
<evidence type="ECO:0000256" key="9">
    <source>
        <dbReference type="PIRNR" id="PIRNR005992"/>
    </source>
</evidence>
<dbReference type="GO" id="GO:0005905">
    <property type="term" value="C:clathrin-coated pit"/>
    <property type="evidence" value="ECO:0007669"/>
    <property type="project" value="UniProtKB-KW"/>
</dbReference>
<keyword evidence="7" id="KW-0472">Membrane</keyword>
<dbReference type="STRING" id="35525.A0A164WPI1"/>
<reference evidence="12 13" key="1">
    <citation type="submission" date="2016-03" db="EMBL/GenBank/DDBJ databases">
        <title>EvidentialGene: Evidence-directed Construction of Genes on Genomes.</title>
        <authorList>
            <person name="Gilbert D.G."/>
            <person name="Choi J.-H."/>
            <person name="Mockaitis K."/>
            <person name="Colbourne J."/>
            <person name="Pfrender M."/>
        </authorList>
    </citation>
    <scope>NUCLEOTIDE SEQUENCE [LARGE SCALE GENOMIC DNA]</scope>
    <source>
        <strain evidence="12 13">Xinb3</strain>
        <tissue evidence="12">Complete organism</tissue>
    </source>
</reference>
<dbReference type="InterPro" id="IPR022775">
    <property type="entry name" value="AP_mu_sigma_su"/>
</dbReference>
<comment type="subcellular location">
    <subcellularLocation>
        <location evidence="1">Cell membrane</location>
    </subcellularLocation>
    <subcellularLocation>
        <location evidence="2">Membrane</location>
        <location evidence="2">Coated pit</location>
        <topology evidence="2">Peripheral membrane protein</topology>
        <orientation evidence="2">Cytoplasmic side</orientation>
    </subcellularLocation>
</comment>
<evidence type="ECO:0000256" key="2">
    <source>
        <dbReference type="ARBA" id="ARBA00004277"/>
    </source>
</evidence>
<feature type="binding site" evidence="10">
    <location>
        <position position="323"/>
    </location>
    <ligand>
        <name>a 1,2-diacyl-sn-glycero-3-phospho-(1D-myo-inositol-3,4,5-trisphosphate)</name>
        <dbReference type="ChEBI" id="CHEBI:57836"/>
    </ligand>
</feature>
<evidence type="ECO:0000256" key="5">
    <source>
        <dbReference type="ARBA" id="ARBA00022583"/>
    </source>
</evidence>
<dbReference type="PROSITE" id="PS00990">
    <property type="entry name" value="CLAT_ADAPTOR_M_1"/>
    <property type="match status" value="1"/>
</dbReference>
<keyword evidence="6 9" id="KW-0653">Protein transport</keyword>
<keyword evidence="5" id="KW-0254">Endocytosis</keyword>
<dbReference type="Gene3D" id="2.60.40.1170">
    <property type="entry name" value="Mu homology domain, subdomain B"/>
    <property type="match status" value="2"/>
</dbReference>
<protein>
    <submittedName>
        <fullName evidence="12">AP-2 complex subunit mu-1</fullName>
    </submittedName>
</protein>
<dbReference type="GO" id="GO:0008289">
    <property type="term" value="F:lipid binding"/>
    <property type="evidence" value="ECO:0007669"/>
    <property type="project" value="UniProtKB-KW"/>
</dbReference>
<evidence type="ECO:0000256" key="7">
    <source>
        <dbReference type="ARBA" id="ARBA00023136"/>
    </source>
</evidence>
<evidence type="ECO:0000256" key="1">
    <source>
        <dbReference type="ARBA" id="ARBA00004236"/>
    </source>
</evidence>
<dbReference type="GO" id="GO:0006897">
    <property type="term" value="P:endocytosis"/>
    <property type="evidence" value="ECO:0007669"/>
    <property type="project" value="UniProtKB-KW"/>
</dbReference>
<dbReference type="PROSITE" id="PS00991">
    <property type="entry name" value="CLAT_ADAPTOR_M_2"/>
    <property type="match status" value="1"/>
</dbReference>
<keyword evidence="8" id="KW-0168">Coated pit</keyword>
<dbReference type="InterPro" id="IPR050431">
    <property type="entry name" value="Adaptor_comp_med_subunit"/>
</dbReference>
<feature type="binding site" evidence="10">
    <location>
        <position position="336"/>
    </location>
    <ligand>
        <name>a 1,2-diacyl-sn-glycero-3-phospho-(1D-myo-inositol-3,4,5-trisphosphate)</name>
        <dbReference type="ChEBI" id="CHEBI:57836"/>
    </ligand>
</feature>
<keyword evidence="10" id="KW-0446">Lipid-binding</keyword>
<evidence type="ECO:0000259" key="11">
    <source>
        <dbReference type="PROSITE" id="PS51072"/>
    </source>
</evidence>
<dbReference type="InterPro" id="IPR043532">
    <property type="entry name" value="AP2_Mu_N"/>
</dbReference>
<feature type="binding site" evidence="10">
    <location>
        <position position="321"/>
    </location>
    <ligand>
        <name>a 1,2-diacyl-sn-glycero-3-phospho-(1D-myo-inositol-3,4,5-trisphosphate)</name>
        <dbReference type="ChEBI" id="CHEBI:57836"/>
    </ligand>
</feature>
<dbReference type="CDD" id="cd09251">
    <property type="entry name" value="AP-2_Mu2_Cterm"/>
    <property type="match status" value="1"/>
</dbReference>
<dbReference type="InterPro" id="IPR018240">
    <property type="entry name" value="Clathrin_mu_CS"/>
</dbReference>
<dbReference type="InterPro" id="IPR043512">
    <property type="entry name" value="Mu2_C"/>
</dbReference>
<dbReference type="PROSITE" id="PS51072">
    <property type="entry name" value="MHD"/>
    <property type="match status" value="1"/>
</dbReference>